<dbReference type="FunFam" id="1.25.40.20:FF:000017">
    <property type="entry name" value="KN motif and ankyrin repeat domain-containing protein 1"/>
    <property type="match status" value="1"/>
</dbReference>
<feature type="region of interest" description="Disordered" evidence="6">
    <location>
        <begin position="369"/>
        <end position="414"/>
    </location>
</feature>
<feature type="region of interest" description="Disordered" evidence="6">
    <location>
        <begin position="209"/>
        <end position="257"/>
    </location>
</feature>
<dbReference type="Proteomes" id="UP000886611">
    <property type="component" value="Unassembled WGS sequence"/>
</dbReference>
<dbReference type="GeneID" id="120514244"/>
<keyword evidence="1" id="KW-0597">Phosphoprotein</keyword>
<sequence>MDSRSADGLSLKPLDGSRQRKPIPYSVETPYGFHLDLDFLKYVDDIEKGHTIKRIHIQRRAKAPKFSTLPRNFSLPNGTRSIQQDGWLSSSRGRSGTVGVRHVFDFEAAAAGRPRGTQEDAAQRLFDEQPLGFRVKPQLLRASSMPVTVLQRKHSESSEDAAPPAPGSYDSSEVLFRSCDGSSLPESLEPPLVIQELEQEVASVPYRSHCDSSLAHPSGGNKQDLGSIPKTSGEDPEEEEEGKTTLQASSPTSGATDNLTIITLRTKLTVLEKQLKDTTRDLEKAKDLLKQQAEGAEKEKAVGFDPVGRQGPGPGVPTQRHDVSVGTDMKELCDRGVTAWDPQIEMTTRATQIQANEFPCLVYSEEKGVQVDGPPHEGTVGDSEHAFEGGQVRPRERSPPENDLGLQSTSPPGIGQRLTKIQELLHEQQGELESNYPELSGSKVSLIQRQLLSSFSALRATWQSPPEDNNASLQTPGEANSPSSTLKSIMKKKDSRRNATKKNLKFVGVNGGYESTSSDESSSEDSIQVDTPSGAEDEGAIEGHDGAAQEVMPDRTAEDSHQPRRVVVGEDFLHACHFLKDQLKDIEFPNQKQAQCLSLVYQEWFGVSSQKRSSAGDVARYLQELAAISAEMVEFVVNLADGNGNTALHYSVSHSNFDIVTLLLDTGVCQVDFQNKAGYTAIMLVSLAVTESQEDMEVALKLLKQGDINARASQAGQTALMLAASHSRVDMARALLECGADVNVRDNKGRSALLRASEHGHLDMVRLLLAQPACDVQISDSEGRTALSVAQDGSHADAADLLAVHSRGAEPQLS</sequence>
<dbReference type="PANTHER" id="PTHR24168:SF24">
    <property type="entry name" value="KN MOTIF AND ANKYRIN REPEAT DOMAIN-CONTAINING PROTEIN 4"/>
    <property type="match status" value="1"/>
</dbReference>
<dbReference type="Pfam" id="PF12796">
    <property type="entry name" value="Ank_2"/>
    <property type="match status" value="2"/>
</dbReference>
<dbReference type="InterPro" id="IPR002110">
    <property type="entry name" value="Ankyrin_rpt"/>
</dbReference>
<dbReference type="RefSeq" id="XP_039590451.1">
    <property type="nucleotide sequence ID" value="XM_039734517.1"/>
</dbReference>
<evidence type="ECO:0000313" key="8">
    <source>
        <dbReference type="Proteomes" id="UP000886611"/>
    </source>
</evidence>
<feature type="compositionally biased region" description="Low complexity" evidence="6">
    <location>
        <begin position="514"/>
        <end position="526"/>
    </location>
</feature>
<evidence type="ECO:0000256" key="3">
    <source>
        <dbReference type="ARBA" id="ARBA00023043"/>
    </source>
</evidence>
<evidence type="ECO:0000256" key="5">
    <source>
        <dbReference type="PROSITE-ProRule" id="PRU00023"/>
    </source>
</evidence>
<feature type="compositionally biased region" description="Polar residues" evidence="6">
    <location>
        <begin position="463"/>
        <end position="487"/>
    </location>
</feature>
<keyword evidence="3 5" id="KW-0040">ANK repeat</keyword>
<dbReference type="RefSeq" id="XP_039590453.1">
    <property type="nucleotide sequence ID" value="XM_039734519.1"/>
</dbReference>
<proteinExistence type="predicted"/>
<dbReference type="Pfam" id="PF12075">
    <property type="entry name" value="KN_motif"/>
    <property type="match status" value="1"/>
</dbReference>
<dbReference type="AlphaFoldDB" id="A0A8X7X3S0"/>
<dbReference type="OrthoDB" id="5406014at2759"/>
<feature type="region of interest" description="Disordered" evidence="6">
    <location>
        <begin position="1"/>
        <end position="23"/>
    </location>
</feature>
<dbReference type="SUPFAM" id="SSF48403">
    <property type="entry name" value="Ankyrin repeat"/>
    <property type="match status" value="1"/>
</dbReference>
<evidence type="ECO:0000256" key="1">
    <source>
        <dbReference type="ARBA" id="ARBA00022553"/>
    </source>
</evidence>
<feature type="repeat" description="ANK" evidence="5">
    <location>
        <begin position="715"/>
        <end position="747"/>
    </location>
</feature>
<feature type="region of interest" description="Disordered" evidence="6">
    <location>
        <begin position="463"/>
        <end position="540"/>
    </location>
</feature>
<dbReference type="InterPro" id="IPR021939">
    <property type="entry name" value="KN_motif"/>
</dbReference>
<keyword evidence="4" id="KW-0175">Coiled coil</keyword>
<feature type="compositionally biased region" description="Basic and acidic residues" evidence="6">
    <location>
        <begin position="382"/>
        <end position="400"/>
    </location>
</feature>
<evidence type="ECO:0000313" key="7">
    <source>
        <dbReference type="EMBL" id="KAG2461913.1"/>
    </source>
</evidence>
<evidence type="ECO:0000256" key="2">
    <source>
        <dbReference type="ARBA" id="ARBA00022737"/>
    </source>
</evidence>
<dbReference type="PROSITE" id="PS50088">
    <property type="entry name" value="ANK_REPEAT"/>
    <property type="match status" value="2"/>
</dbReference>
<evidence type="ECO:0000256" key="6">
    <source>
        <dbReference type="SAM" id="MobiDB-lite"/>
    </source>
</evidence>
<feature type="region of interest" description="Disordered" evidence="6">
    <location>
        <begin position="146"/>
        <end position="174"/>
    </location>
</feature>
<feature type="compositionally biased region" description="Polar residues" evidence="6">
    <location>
        <begin position="244"/>
        <end position="257"/>
    </location>
</feature>
<dbReference type="InterPro" id="IPR036770">
    <property type="entry name" value="Ankyrin_rpt-contain_sf"/>
</dbReference>
<dbReference type="Gene3D" id="1.25.40.20">
    <property type="entry name" value="Ankyrin repeat-containing domain"/>
    <property type="match status" value="1"/>
</dbReference>
<gene>
    <name evidence="7" type="primary">Kank4</name>
    <name evidence="7" type="ORF">GTO96_0008822</name>
</gene>
<protein>
    <submittedName>
        <fullName evidence="7">KANK4 protein</fullName>
    </submittedName>
</protein>
<accession>A0A8X7X3S0</accession>
<feature type="compositionally biased region" description="Basic residues" evidence="6">
    <location>
        <begin position="489"/>
        <end position="504"/>
    </location>
</feature>
<organism evidence="7 8">
    <name type="scientific">Polypterus senegalus</name>
    <name type="common">Senegal bichir</name>
    <dbReference type="NCBI Taxonomy" id="55291"/>
    <lineage>
        <taxon>Eukaryota</taxon>
        <taxon>Metazoa</taxon>
        <taxon>Chordata</taxon>
        <taxon>Craniata</taxon>
        <taxon>Vertebrata</taxon>
        <taxon>Euteleostomi</taxon>
        <taxon>Actinopterygii</taxon>
        <taxon>Polypteriformes</taxon>
        <taxon>Polypteridae</taxon>
        <taxon>Polypterus</taxon>
    </lineage>
</organism>
<feature type="region of interest" description="Disordered" evidence="6">
    <location>
        <begin position="293"/>
        <end position="322"/>
    </location>
</feature>
<feature type="non-terminal residue" evidence="7">
    <location>
        <position position="1"/>
    </location>
</feature>
<feature type="compositionally biased region" description="Basic and acidic residues" evidence="6">
    <location>
        <begin position="293"/>
        <end position="302"/>
    </location>
</feature>
<dbReference type="GO" id="GO:0005737">
    <property type="term" value="C:cytoplasm"/>
    <property type="evidence" value="ECO:0007669"/>
    <property type="project" value="TreeGrafter"/>
</dbReference>
<comment type="caution">
    <text evidence="7">The sequence shown here is derived from an EMBL/GenBank/DDBJ whole genome shotgun (WGS) entry which is preliminary data.</text>
</comment>
<dbReference type="PANTHER" id="PTHR24168">
    <property type="entry name" value="KN MOTIF AND ANKYRIN REPEAT DOMAIN-CONTAINING"/>
    <property type="match status" value="1"/>
</dbReference>
<dbReference type="SMART" id="SM00248">
    <property type="entry name" value="ANK"/>
    <property type="match status" value="4"/>
</dbReference>
<dbReference type="PROSITE" id="PS50297">
    <property type="entry name" value="ANK_REP_REGION"/>
    <property type="match status" value="2"/>
</dbReference>
<dbReference type="EMBL" id="JAATIS010004524">
    <property type="protein sequence ID" value="KAG2461913.1"/>
    <property type="molecule type" value="Genomic_DNA"/>
</dbReference>
<reference evidence="7 8" key="1">
    <citation type="journal article" date="2021" name="Cell">
        <title>Tracing the genetic footprints of vertebrate landing in non-teleost ray-finned fishes.</title>
        <authorList>
            <person name="Bi X."/>
            <person name="Wang K."/>
            <person name="Yang L."/>
            <person name="Pan H."/>
            <person name="Jiang H."/>
            <person name="Wei Q."/>
            <person name="Fang M."/>
            <person name="Yu H."/>
            <person name="Zhu C."/>
            <person name="Cai Y."/>
            <person name="He Y."/>
            <person name="Gan X."/>
            <person name="Zeng H."/>
            <person name="Yu D."/>
            <person name="Zhu Y."/>
            <person name="Jiang H."/>
            <person name="Qiu Q."/>
            <person name="Yang H."/>
            <person name="Zhang Y.E."/>
            <person name="Wang W."/>
            <person name="Zhu M."/>
            <person name="He S."/>
            <person name="Zhang G."/>
        </authorList>
    </citation>
    <scope>NUCLEOTIDE SEQUENCE [LARGE SCALE GENOMIC DNA]</scope>
    <source>
        <strain evidence="7">Bchr_013</strain>
    </source>
</reference>
<dbReference type="GO" id="GO:0030837">
    <property type="term" value="P:negative regulation of actin filament polymerization"/>
    <property type="evidence" value="ECO:0007669"/>
    <property type="project" value="InterPro"/>
</dbReference>
<name>A0A8X7X3S0_POLSE</name>
<feature type="repeat" description="ANK" evidence="5">
    <location>
        <begin position="643"/>
        <end position="668"/>
    </location>
</feature>
<dbReference type="RefSeq" id="XP_039590454.1">
    <property type="nucleotide sequence ID" value="XM_039734520.1"/>
</dbReference>
<dbReference type="InterPro" id="IPR047184">
    <property type="entry name" value="KANK1-4"/>
</dbReference>
<dbReference type="GO" id="GO:0005856">
    <property type="term" value="C:cytoskeleton"/>
    <property type="evidence" value="ECO:0007669"/>
    <property type="project" value="TreeGrafter"/>
</dbReference>
<dbReference type="RefSeq" id="XP_039590452.1">
    <property type="nucleotide sequence ID" value="XM_039734518.1"/>
</dbReference>
<feature type="non-terminal residue" evidence="7">
    <location>
        <position position="814"/>
    </location>
</feature>
<evidence type="ECO:0000256" key="4">
    <source>
        <dbReference type="ARBA" id="ARBA00023054"/>
    </source>
</evidence>
<keyword evidence="2" id="KW-0677">Repeat</keyword>
<keyword evidence="8" id="KW-1185">Reference proteome</keyword>